<reference evidence="2 3" key="1">
    <citation type="submission" date="2023-03" db="EMBL/GenBank/DDBJ databases">
        <title>Draft genome sequence of Streptomyces sp. RB6PN23 isolated from peat swamp forest in Thailand.</title>
        <authorList>
            <person name="Klaysubun C."/>
            <person name="Duangmal K."/>
        </authorList>
    </citation>
    <scope>NUCLEOTIDE SEQUENCE [LARGE SCALE GENOMIC DNA]</scope>
    <source>
        <strain evidence="2 3">RB6PN23</strain>
    </source>
</reference>
<accession>A0ABT5ZPK0</accession>
<dbReference type="Proteomes" id="UP001216579">
    <property type="component" value="Unassembled WGS sequence"/>
</dbReference>
<organism evidence="2 3">
    <name type="scientific">Streptomyces silvisoli</name>
    <dbReference type="NCBI Taxonomy" id="3034235"/>
    <lineage>
        <taxon>Bacteria</taxon>
        <taxon>Bacillati</taxon>
        <taxon>Actinomycetota</taxon>
        <taxon>Actinomycetes</taxon>
        <taxon>Kitasatosporales</taxon>
        <taxon>Streptomycetaceae</taxon>
        <taxon>Streptomyces</taxon>
    </lineage>
</organism>
<evidence type="ECO:0000256" key="1">
    <source>
        <dbReference type="SAM" id="SignalP"/>
    </source>
</evidence>
<gene>
    <name evidence="2" type="ORF">P3G67_21355</name>
</gene>
<protein>
    <recommendedName>
        <fullName evidence="4">Bacterial Ig domain-containing protein</fullName>
    </recommendedName>
</protein>
<keyword evidence="3" id="KW-1185">Reference proteome</keyword>
<sequence>MTPTKSHSARLAVVGALSAALLTGGAGGAIAASHPIHPAPYRAPAKPSISIRVSPTTVKAGQQVTVIGRAQGLKPGSRVQLQHRSNGKWTSLHASTAVQRGGAYKLTAKLNSKGKQVLRVYDGTTTSSPVTVTVH</sequence>
<comment type="caution">
    <text evidence="2">The sequence shown here is derived from an EMBL/GenBank/DDBJ whole genome shotgun (WGS) entry which is preliminary data.</text>
</comment>
<evidence type="ECO:0000313" key="3">
    <source>
        <dbReference type="Proteomes" id="UP001216579"/>
    </source>
</evidence>
<dbReference type="RefSeq" id="WP_276094892.1">
    <property type="nucleotide sequence ID" value="NZ_JARJBC010000014.1"/>
</dbReference>
<dbReference type="EMBL" id="JARJBC010000014">
    <property type="protein sequence ID" value="MDF3291727.1"/>
    <property type="molecule type" value="Genomic_DNA"/>
</dbReference>
<keyword evidence="1" id="KW-0732">Signal</keyword>
<feature type="chain" id="PRO_5046783934" description="Bacterial Ig domain-containing protein" evidence="1">
    <location>
        <begin position="32"/>
        <end position="135"/>
    </location>
</feature>
<name>A0ABT5ZPK0_9ACTN</name>
<proteinExistence type="predicted"/>
<evidence type="ECO:0008006" key="4">
    <source>
        <dbReference type="Google" id="ProtNLM"/>
    </source>
</evidence>
<feature type="signal peptide" evidence="1">
    <location>
        <begin position="1"/>
        <end position="31"/>
    </location>
</feature>
<evidence type="ECO:0000313" key="2">
    <source>
        <dbReference type="EMBL" id="MDF3291727.1"/>
    </source>
</evidence>